<name>A0A174AX26_9BACE</name>
<dbReference type="PROSITE" id="PS51257">
    <property type="entry name" value="PROKAR_LIPOPROTEIN"/>
    <property type="match status" value="1"/>
</dbReference>
<evidence type="ECO:0000256" key="5">
    <source>
        <dbReference type="PROSITE-ProRule" id="PRU00277"/>
    </source>
</evidence>
<evidence type="ECO:0000313" key="9">
    <source>
        <dbReference type="EMBL" id="KAB6140430.1"/>
    </source>
</evidence>
<reference evidence="11" key="2">
    <citation type="submission" date="2023-08" db="EMBL/GenBank/DDBJ databases">
        <title>Mucin Metabolism Genes Underlie the Key Renovations of Bacteroides xylanisolvens Genomes in Captive Great Apes.</title>
        <authorList>
            <person name="Nishida A.H."/>
        </authorList>
    </citation>
    <scope>NUCLEOTIDE SEQUENCE</scope>
    <source>
        <strain evidence="11">P19.10B</strain>
    </source>
</reference>
<gene>
    <name evidence="9" type="ORF">GA424_07240</name>
    <name evidence="10" type="ORF">GAZ43_11060</name>
    <name evidence="11" type="ORF">LDZ35_00205</name>
</gene>
<evidence type="ECO:0000313" key="12">
    <source>
        <dbReference type="Proteomes" id="UP000438288"/>
    </source>
</evidence>
<dbReference type="InterPro" id="IPR001179">
    <property type="entry name" value="PPIase_FKBP_dom"/>
</dbReference>
<evidence type="ECO:0000256" key="2">
    <source>
        <dbReference type="ARBA" id="ARBA00006577"/>
    </source>
</evidence>
<evidence type="ECO:0000256" key="4">
    <source>
        <dbReference type="ARBA" id="ARBA00023235"/>
    </source>
</evidence>
<reference evidence="12 13" key="1">
    <citation type="journal article" date="2019" name="Nat. Med.">
        <title>A library of human gut bacterial isolates paired with longitudinal multiomics data enables mechanistic microbiome research.</title>
        <authorList>
            <person name="Poyet M."/>
            <person name="Groussin M."/>
            <person name="Gibbons S.M."/>
            <person name="Avila-Pacheco J."/>
            <person name="Jiang X."/>
            <person name="Kearney S.M."/>
            <person name="Perrotta A.R."/>
            <person name="Berdy B."/>
            <person name="Zhao S."/>
            <person name="Lieberman T.D."/>
            <person name="Swanson P.K."/>
            <person name="Smith M."/>
            <person name="Roesemann S."/>
            <person name="Alexander J.E."/>
            <person name="Rich S.A."/>
            <person name="Livny J."/>
            <person name="Vlamakis H."/>
            <person name="Clish C."/>
            <person name="Bullock K."/>
            <person name="Deik A."/>
            <person name="Scott J."/>
            <person name="Pierce K.A."/>
            <person name="Xavier R.J."/>
            <person name="Alm E.J."/>
        </authorList>
    </citation>
    <scope>NUCLEOTIDE SEQUENCE [LARGE SCALE GENOMIC DNA]</scope>
    <source>
        <strain evidence="10 12">BIOML-A16</strain>
        <strain evidence="9 13">BIOML-A62</strain>
    </source>
</reference>
<dbReference type="Proteomes" id="UP000438288">
    <property type="component" value="Unassembled WGS sequence"/>
</dbReference>
<dbReference type="RefSeq" id="WP_008642911.1">
    <property type="nucleotide sequence ID" value="NZ_CP072216.1"/>
</dbReference>
<dbReference type="AlphaFoldDB" id="A0A174AX26"/>
<dbReference type="EMBL" id="WDEH01000008">
    <property type="protein sequence ID" value="KAB6140430.1"/>
    <property type="molecule type" value="Genomic_DNA"/>
</dbReference>
<comment type="catalytic activity">
    <reaction evidence="1 5 6">
        <text>[protein]-peptidylproline (omega=180) = [protein]-peptidylproline (omega=0)</text>
        <dbReference type="Rhea" id="RHEA:16237"/>
        <dbReference type="Rhea" id="RHEA-COMP:10747"/>
        <dbReference type="Rhea" id="RHEA-COMP:10748"/>
        <dbReference type="ChEBI" id="CHEBI:83833"/>
        <dbReference type="ChEBI" id="CHEBI:83834"/>
        <dbReference type="EC" id="5.2.1.8"/>
    </reaction>
</comment>
<proteinExistence type="inferred from homology"/>
<protein>
    <recommendedName>
        <fullName evidence="6">Peptidyl-prolyl cis-trans isomerase</fullName>
        <ecNumber evidence="6">5.2.1.8</ecNumber>
    </recommendedName>
</protein>
<evidence type="ECO:0000256" key="6">
    <source>
        <dbReference type="RuleBase" id="RU003915"/>
    </source>
</evidence>
<dbReference type="Proteomes" id="UP000487596">
    <property type="component" value="Unassembled WGS sequence"/>
</dbReference>
<comment type="caution">
    <text evidence="9">The sequence shown here is derived from an EMBL/GenBank/DDBJ whole genome shotgun (WGS) entry which is preliminary data.</text>
</comment>
<evidence type="ECO:0000313" key="13">
    <source>
        <dbReference type="Proteomes" id="UP000487596"/>
    </source>
</evidence>
<evidence type="ECO:0000256" key="3">
    <source>
        <dbReference type="ARBA" id="ARBA00023110"/>
    </source>
</evidence>
<evidence type="ECO:0000313" key="11">
    <source>
        <dbReference type="EMBL" id="MCA4521642.1"/>
    </source>
</evidence>
<comment type="similarity">
    <text evidence="2 6">Belongs to the FKBP-type PPIase family.</text>
</comment>
<evidence type="ECO:0000313" key="10">
    <source>
        <dbReference type="EMBL" id="KAB6339400.1"/>
    </source>
</evidence>
<accession>A0A174AX26</accession>
<dbReference type="Gene3D" id="3.10.50.40">
    <property type="match status" value="1"/>
</dbReference>
<feature type="signal peptide" evidence="7">
    <location>
        <begin position="1"/>
        <end position="21"/>
    </location>
</feature>
<organism evidence="9 13">
    <name type="scientific">Bacteroides xylanisolvens</name>
    <dbReference type="NCBI Taxonomy" id="371601"/>
    <lineage>
        <taxon>Bacteria</taxon>
        <taxon>Pseudomonadati</taxon>
        <taxon>Bacteroidota</taxon>
        <taxon>Bacteroidia</taxon>
        <taxon>Bacteroidales</taxon>
        <taxon>Bacteroidaceae</taxon>
        <taxon>Bacteroides</taxon>
    </lineage>
</organism>
<dbReference type="PANTHER" id="PTHR43811:SF19">
    <property type="entry name" value="39 KDA FK506-BINDING NUCLEAR PROTEIN"/>
    <property type="match status" value="1"/>
</dbReference>
<dbReference type="PROSITE" id="PS50059">
    <property type="entry name" value="FKBP_PPIASE"/>
    <property type="match status" value="1"/>
</dbReference>
<evidence type="ECO:0000256" key="7">
    <source>
        <dbReference type="SAM" id="SignalP"/>
    </source>
</evidence>
<dbReference type="SUPFAM" id="SSF54534">
    <property type="entry name" value="FKBP-like"/>
    <property type="match status" value="1"/>
</dbReference>
<feature type="domain" description="PPIase FKBP-type" evidence="8">
    <location>
        <begin position="92"/>
        <end position="192"/>
    </location>
</feature>
<dbReference type="InterPro" id="IPR046357">
    <property type="entry name" value="PPIase_dom_sf"/>
</dbReference>
<evidence type="ECO:0000256" key="1">
    <source>
        <dbReference type="ARBA" id="ARBA00000971"/>
    </source>
</evidence>
<feature type="chain" id="PRO_5042683013" description="Peptidyl-prolyl cis-trans isomerase" evidence="7">
    <location>
        <begin position="22"/>
        <end position="194"/>
    </location>
</feature>
<keyword evidence="3 5" id="KW-0697">Rotamase</keyword>
<keyword evidence="4 5" id="KW-0413">Isomerase</keyword>
<evidence type="ECO:0000259" key="8">
    <source>
        <dbReference type="PROSITE" id="PS50059"/>
    </source>
</evidence>
<dbReference type="PANTHER" id="PTHR43811">
    <property type="entry name" value="FKBP-TYPE PEPTIDYL-PROLYL CIS-TRANS ISOMERASE FKPA"/>
    <property type="match status" value="1"/>
</dbReference>
<dbReference type="EMBL" id="JAIWWW010000001">
    <property type="protein sequence ID" value="MCA4521642.1"/>
    <property type="molecule type" value="Genomic_DNA"/>
</dbReference>
<dbReference type="Proteomes" id="UP001197958">
    <property type="component" value="Unassembled WGS sequence"/>
</dbReference>
<sequence length="194" mass="21644">MSKKIYLFSLVLLALAFTACSETEETSRYDNWQARGVAFIDSIANVYNSPENQALANDDPEKLHAFPDPTNNQTIYVKKIKKGEGTESPKYTSTVSAHYRMFYFNGDVVQQTYTGTEPTEFDSPAIFVLSSPDPNVGKVISGWAYTLIHMVAGDFWTLYIPYQSGYGSGTGNDGSLQPYSALVYNVRLEKIVEK</sequence>
<dbReference type="GO" id="GO:0003755">
    <property type="term" value="F:peptidyl-prolyl cis-trans isomerase activity"/>
    <property type="evidence" value="ECO:0007669"/>
    <property type="project" value="UniProtKB-UniRule"/>
</dbReference>
<dbReference type="Pfam" id="PF00254">
    <property type="entry name" value="FKBP_C"/>
    <property type="match status" value="1"/>
</dbReference>
<dbReference type="GeneID" id="69483153"/>
<dbReference type="EMBL" id="WDCP01000020">
    <property type="protein sequence ID" value="KAB6339400.1"/>
    <property type="molecule type" value="Genomic_DNA"/>
</dbReference>
<keyword evidence="7" id="KW-0732">Signal</keyword>
<dbReference type="EC" id="5.2.1.8" evidence="6"/>